<accession>A0A090QTH9</accession>
<evidence type="ECO:0000313" key="3">
    <source>
        <dbReference type="Proteomes" id="UP000029227"/>
    </source>
</evidence>
<sequence>MSAIQTQCRRIRQLFQGLLVLVPIMTCYYWATIHTQYDAPLAIIAFTDTIAEYTQQPLSVTTRVLAALASLLLCSIIMYALTVLIRLFHNYENNNIFTLENAQSYKKLGMSIFYWVGGSIVYSSVISVILSFNNPPGERLIVLGFNGIDAATVLLGGILLIISWVMLEGYKLADEQRHTV</sequence>
<dbReference type="EMBL" id="BBMN01000010">
    <property type="protein sequence ID" value="GAL06216.1"/>
    <property type="molecule type" value="Genomic_DNA"/>
</dbReference>
<comment type="caution">
    <text evidence="2">The sequence shown here is derived from an EMBL/GenBank/DDBJ whole genome shotgun (WGS) entry which is preliminary data.</text>
</comment>
<dbReference type="Pfam" id="PF11188">
    <property type="entry name" value="DUF2975"/>
    <property type="match status" value="1"/>
</dbReference>
<proteinExistence type="predicted"/>
<keyword evidence="1" id="KW-1133">Transmembrane helix</keyword>
<dbReference type="eggNOG" id="ENOG5033J0R">
    <property type="taxonomic scope" value="Bacteria"/>
</dbReference>
<dbReference type="Proteomes" id="UP000029227">
    <property type="component" value="Unassembled WGS sequence"/>
</dbReference>
<keyword evidence="1" id="KW-0812">Transmembrane</keyword>
<keyword evidence="2" id="KW-0560">Oxidoreductase</keyword>
<feature type="transmembrane region" description="Helical" evidence="1">
    <location>
        <begin position="12"/>
        <end position="31"/>
    </location>
</feature>
<protein>
    <submittedName>
        <fullName evidence="2">Cytochrome c-type biogenesis protein DsbD protein-disulfide reductase</fullName>
        <ecNumber evidence="2">1.8.1.8</ecNumber>
    </submittedName>
</protein>
<feature type="transmembrane region" description="Helical" evidence="1">
    <location>
        <begin position="150"/>
        <end position="167"/>
    </location>
</feature>
<feature type="transmembrane region" description="Helical" evidence="1">
    <location>
        <begin position="108"/>
        <end position="130"/>
    </location>
</feature>
<organism evidence="2 3">
    <name type="scientific">Photobacterium aphoticum</name>
    <dbReference type="NCBI Taxonomy" id="754436"/>
    <lineage>
        <taxon>Bacteria</taxon>
        <taxon>Pseudomonadati</taxon>
        <taxon>Pseudomonadota</taxon>
        <taxon>Gammaproteobacteria</taxon>
        <taxon>Vibrionales</taxon>
        <taxon>Vibrionaceae</taxon>
        <taxon>Photobacterium</taxon>
    </lineage>
</organism>
<evidence type="ECO:0000313" key="2">
    <source>
        <dbReference type="EMBL" id="GAL06216.1"/>
    </source>
</evidence>
<dbReference type="EC" id="1.8.1.8" evidence="2"/>
<dbReference type="GO" id="GO:0047134">
    <property type="term" value="F:protein-disulfide reductase [NAD(P)H] activity"/>
    <property type="evidence" value="ECO:0007669"/>
    <property type="project" value="UniProtKB-EC"/>
</dbReference>
<dbReference type="AlphaFoldDB" id="A0A090QTH9"/>
<name>A0A090QTH9_9GAMM</name>
<evidence type="ECO:0000256" key="1">
    <source>
        <dbReference type="SAM" id="Phobius"/>
    </source>
</evidence>
<feature type="transmembrane region" description="Helical" evidence="1">
    <location>
        <begin position="64"/>
        <end position="88"/>
    </location>
</feature>
<keyword evidence="1" id="KW-0472">Membrane</keyword>
<gene>
    <name evidence="2" type="ORF">JCM19237_1861</name>
</gene>
<dbReference type="InterPro" id="IPR021354">
    <property type="entry name" value="DUF2975"/>
</dbReference>
<reference evidence="2 3" key="1">
    <citation type="journal article" date="2014" name="Genome Announc.">
        <title>Draft Genome Sequences of Two Vibrionaceae Species, Vibrio ponticus C121 and Photobacterium aphoticum C119, Isolated as Coral Reef Microbiota.</title>
        <authorList>
            <person name="Al-saari N."/>
            <person name="Meirelles P.M."/>
            <person name="Mino S."/>
            <person name="Suda W."/>
            <person name="Oshima K."/>
            <person name="Hattori M."/>
            <person name="Ohkuma M."/>
            <person name="Thompson F.L."/>
            <person name="Gomez-Gil B."/>
            <person name="Sawabe T."/>
            <person name="Sawabe T."/>
        </authorList>
    </citation>
    <scope>NUCLEOTIDE SEQUENCE [LARGE SCALE GENOMIC DNA]</scope>
    <source>
        <strain evidence="2 3">JCM 19237</strain>
    </source>
</reference>
<dbReference type="STRING" id="754436.JCM19237_1861"/>